<accession>A0A4C1T1I8</accession>
<protein>
    <submittedName>
        <fullName evidence="1">Uncharacterized protein</fullName>
    </submittedName>
</protein>
<evidence type="ECO:0000313" key="1">
    <source>
        <dbReference type="EMBL" id="GBP08329.1"/>
    </source>
</evidence>
<dbReference type="AlphaFoldDB" id="A0A4C1T1I8"/>
<sequence>MLFESIDVLKITELTLNDRLEKKNTRKAAIVTASDVEEKQAEINANALEIEKNRFRKKVDTFYQIISVDFLREADARRAKLQGVE</sequence>
<organism evidence="1 2">
    <name type="scientific">Eumeta variegata</name>
    <name type="common">Bagworm moth</name>
    <name type="synonym">Eumeta japonica</name>
    <dbReference type="NCBI Taxonomy" id="151549"/>
    <lineage>
        <taxon>Eukaryota</taxon>
        <taxon>Metazoa</taxon>
        <taxon>Ecdysozoa</taxon>
        <taxon>Arthropoda</taxon>
        <taxon>Hexapoda</taxon>
        <taxon>Insecta</taxon>
        <taxon>Pterygota</taxon>
        <taxon>Neoptera</taxon>
        <taxon>Endopterygota</taxon>
        <taxon>Lepidoptera</taxon>
        <taxon>Glossata</taxon>
        <taxon>Ditrysia</taxon>
        <taxon>Tineoidea</taxon>
        <taxon>Psychidae</taxon>
        <taxon>Oiketicinae</taxon>
        <taxon>Eumeta</taxon>
    </lineage>
</organism>
<keyword evidence="2" id="KW-1185">Reference proteome</keyword>
<dbReference type="EMBL" id="BGZK01000030">
    <property type="protein sequence ID" value="GBP08329.1"/>
    <property type="molecule type" value="Genomic_DNA"/>
</dbReference>
<proteinExistence type="predicted"/>
<gene>
    <name evidence="1" type="ORF">EVAR_78801_1</name>
</gene>
<name>A0A4C1T1I8_EUMVA</name>
<comment type="caution">
    <text evidence="1">The sequence shown here is derived from an EMBL/GenBank/DDBJ whole genome shotgun (WGS) entry which is preliminary data.</text>
</comment>
<evidence type="ECO:0000313" key="2">
    <source>
        <dbReference type="Proteomes" id="UP000299102"/>
    </source>
</evidence>
<reference evidence="1 2" key="1">
    <citation type="journal article" date="2019" name="Commun. Biol.">
        <title>The bagworm genome reveals a unique fibroin gene that provides high tensile strength.</title>
        <authorList>
            <person name="Kono N."/>
            <person name="Nakamura H."/>
            <person name="Ohtoshi R."/>
            <person name="Tomita M."/>
            <person name="Numata K."/>
            <person name="Arakawa K."/>
        </authorList>
    </citation>
    <scope>NUCLEOTIDE SEQUENCE [LARGE SCALE GENOMIC DNA]</scope>
</reference>
<dbReference type="Proteomes" id="UP000299102">
    <property type="component" value="Unassembled WGS sequence"/>
</dbReference>